<organism evidence="5 6">
    <name type="scientific">Parnassius mnemosyne</name>
    <name type="common">clouded apollo</name>
    <dbReference type="NCBI Taxonomy" id="213953"/>
    <lineage>
        <taxon>Eukaryota</taxon>
        <taxon>Metazoa</taxon>
        <taxon>Ecdysozoa</taxon>
        <taxon>Arthropoda</taxon>
        <taxon>Hexapoda</taxon>
        <taxon>Insecta</taxon>
        <taxon>Pterygota</taxon>
        <taxon>Neoptera</taxon>
        <taxon>Endopterygota</taxon>
        <taxon>Lepidoptera</taxon>
        <taxon>Glossata</taxon>
        <taxon>Ditrysia</taxon>
        <taxon>Papilionoidea</taxon>
        <taxon>Papilionidae</taxon>
        <taxon>Parnassiinae</taxon>
        <taxon>Parnassini</taxon>
        <taxon>Parnassius</taxon>
        <taxon>Driopa</taxon>
    </lineage>
</organism>
<feature type="binding site" evidence="2">
    <location>
        <position position="18"/>
    </location>
    <ligand>
        <name>Zn(2+)</name>
        <dbReference type="ChEBI" id="CHEBI:29105"/>
    </ligand>
</feature>
<dbReference type="AlphaFoldDB" id="A0AAV1LCP7"/>
<feature type="binding site" evidence="2">
    <location>
        <position position="59"/>
    </location>
    <ligand>
        <name>Zn(2+)</name>
        <dbReference type="ChEBI" id="CHEBI:29105"/>
    </ligand>
</feature>
<dbReference type="GO" id="GO:0005634">
    <property type="term" value="C:nucleus"/>
    <property type="evidence" value="ECO:0007669"/>
    <property type="project" value="InterPro"/>
</dbReference>
<dbReference type="InterPro" id="IPR055303">
    <property type="entry name" value="ATMIN"/>
</dbReference>
<dbReference type="SMART" id="SM00868">
    <property type="entry name" value="zf-AD"/>
    <property type="match status" value="1"/>
</dbReference>
<evidence type="ECO:0000256" key="2">
    <source>
        <dbReference type="PROSITE-ProRule" id="PRU01263"/>
    </source>
</evidence>
<feature type="binding site" evidence="2">
    <location>
        <position position="56"/>
    </location>
    <ligand>
        <name>Zn(2+)</name>
        <dbReference type="ChEBI" id="CHEBI:29105"/>
    </ligand>
</feature>
<evidence type="ECO:0000256" key="1">
    <source>
        <dbReference type="PROSITE-ProRule" id="PRU00042"/>
    </source>
</evidence>
<name>A0AAV1LCP7_9NEOP</name>
<dbReference type="SUPFAM" id="SSF57716">
    <property type="entry name" value="Glucocorticoid receptor-like (DNA-binding domain)"/>
    <property type="match status" value="1"/>
</dbReference>
<proteinExistence type="predicted"/>
<feature type="domain" description="C2H2-type" evidence="3">
    <location>
        <begin position="237"/>
        <end position="259"/>
    </location>
</feature>
<feature type="domain" description="ZAD" evidence="4">
    <location>
        <begin position="13"/>
        <end position="83"/>
    </location>
</feature>
<keyword evidence="1" id="KW-0863">Zinc-finger</keyword>
<dbReference type="InterPro" id="IPR013087">
    <property type="entry name" value="Znf_C2H2_type"/>
</dbReference>
<keyword evidence="6" id="KW-1185">Reference proteome</keyword>
<feature type="domain" description="C2H2-type" evidence="3">
    <location>
        <begin position="137"/>
        <end position="166"/>
    </location>
</feature>
<dbReference type="GO" id="GO:0008270">
    <property type="term" value="F:zinc ion binding"/>
    <property type="evidence" value="ECO:0007669"/>
    <property type="project" value="UniProtKB-UniRule"/>
</dbReference>
<dbReference type="Proteomes" id="UP001314205">
    <property type="component" value="Unassembled WGS sequence"/>
</dbReference>
<dbReference type="PROSITE" id="PS00028">
    <property type="entry name" value="ZINC_FINGER_C2H2_1"/>
    <property type="match status" value="1"/>
</dbReference>
<dbReference type="Gene3D" id="3.30.160.60">
    <property type="entry name" value="Classic Zinc Finger"/>
    <property type="match status" value="1"/>
</dbReference>
<gene>
    <name evidence="5" type="ORF">PARMNEM_LOCUS11881</name>
</gene>
<evidence type="ECO:0000259" key="3">
    <source>
        <dbReference type="PROSITE" id="PS50157"/>
    </source>
</evidence>
<dbReference type="PANTHER" id="PTHR46664">
    <property type="entry name" value="ATM INTERACTOR"/>
    <property type="match status" value="1"/>
</dbReference>
<evidence type="ECO:0000313" key="5">
    <source>
        <dbReference type="EMBL" id="CAK1591706.1"/>
    </source>
</evidence>
<dbReference type="PANTHER" id="PTHR46664:SF1">
    <property type="entry name" value="ATM INTERACTOR"/>
    <property type="match status" value="1"/>
</dbReference>
<feature type="binding site" evidence="2">
    <location>
        <position position="15"/>
    </location>
    <ligand>
        <name>Zn(2+)</name>
        <dbReference type="ChEBI" id="CHEBI:29105"/>
    </ligand>
</feature>
<comment type="caution">
    <text evidence="5">The sequence shown here is derived from an EMBL/GenBank/DDBJ whole genome shotgun (WGS) entry which is preliminary data.</text>
</comment>
<sequence length="472" mass="54461">MTTSNSKVKDSSSLCRGCLTDCGEMKNMIEHGLIEDFYKFSDIQINEMDRLSDLLCVTCEDALMECRRFRSRCQQSDIILRSNMKNNKTIILEQIDSVNGKSNESQNDETNNIMCSLYDKKLVVMITAPDMNSKIILHCPYQCSEGFLKKPELLNHLIKKHAAESDFLIELQYYCSIEECSYHLKSGKSKYFSGRKFLNQHYNKVHRSKAFSCAVCKFSFTTESAYARHLKTCNFTYECLVCNRVYTTNEKLLVHLMRHHPSYHKQYKNERKAEKRKLKMASEAKKVRVEFERSYICDSPKRSFATQTLRAEENIKNDITLPSWIDRSDGYETKTDEISTQTVFEDLLSLKSQASEDESIYFSENVSLSDIQTQTFPVEFGLSRSNKETITSETQSPDLSIKETQTCFCLYDSPKFNYKLFESVSSSPVMNLTSTETQTADFGSNMDTDMLLGCNTAETQTSFEDYLNKEDL</sequence>
<evidence type="ECO:0000259" key="4">
    <source>
        <dbReference type="PROSITE" id="PS51915"/>
    </source>
</evidence>
<dbReference type="GO" id="GO:0045944">
    <property type="term" value="P:positive regulation of transcription by RNA polymerase II"/>
    <property type="evidence" value="ECO:0007669"/>
    <property type="project" value="InterPro"/>
</dbReference>
<dbReference type="GO" id="GO:0000976">
    <property type="term" value="F:transcription cis-regulatory region binding"/>
    <property type="evidence" value="ECO:0007669"/>
    <property type="project" value="InterPro"/>
</dbReference>
<reference evidence="5 6" key="1">
    <citation type="submission" date="2023-11" db="EMBL/GenBank/DDBJ databases">
        <authorList>
            <person name="Hedman E."/>
            <person name="Englund M."/>
            <person name="Stromberg M."/>
            <person name="Nyberg Akerstrom W."/>
            <person name="Nylinder S."/>
            <person name="Jareborg N."/>
            <person name="Kallberg Y."/>
            <person name="Kronander E."/>
        </authorList>
    </citation>
    <scope>NUCLEOTIDE SEQUENCE [LARGE SCALE GENOMIC DNA]</scope>
</reference>
<dbReference type="EMBL" id="CAVLGL010000087">
    <property type="protein sequence ID" value="CAK1591706.1"/>
    <property type="molecule type" value="Genomic_DNA"/>
</dbReference>
<keyword evidence="2" id="KW-0862">Zinc</keyword>
<protein>
    <submittedName>
        <fullName evidence="5">Uncharacterized protein</fullName>
    </submittedName>
</protein>
<dbReference type="SMART" id="SM00355">
    <property type="entry name" value="ZnF_C2H2"/>
    <property type="match status" value="4"/>
</dbReference>
<dbReference type="PROSITE" id="PS51915">
    <property type="entry name" value="ZAD"/>
    <property type="match status" value="1"/>
</dbReference>
<dbReference type="InterPro" id="IPR012934">
    <property type="entry name" value="Znf_AD"/>
</dbReference>
<keyword evidence="2" id="KW-0479">Metal-binding</keyword>
<dbReference type="PROSITE" id="PS50157">
    <property type="entry name" value="ZINC_FINGER_C2H2_2"/>
    <property type="match status" value="2"/>
</dbReference>
<dbReference type="GO" id="GO:0000981">
    <property type="term" value="F:DNA-binding transcription factor activity, RNA polymerase II-specific"/>
    <property type="evidence" value="ECO:0007669"/>
    <property type="project" value="TreeGrafter"/>
</dbReference>
<evidence type="ECO:0000313" key="6">
    <source>
        <dbReference type="Proteomes" id="UP001314205"/>
    </source>
</evidence>
<accession>A0AAV1LCP7</accession>